<evidence type="ECO:0000256" key="3">
    <source>
        <dbReference type="SAM" id="Phobius"/>
    </source>
</evidence>
<organism evidence="5 6">
    <name type="scientific">Roseateles puraquae</name>
    <dbReference type="NCBI Taxonomy" id="431059"/>
    <lineage>
        <taxon>Bacteria</taxon>
        <taxon>Pseudomonadati</taxon>
        <taxon>Pseudomonadota</taxon>
        <taxon>Betaproteobacteria</taxon>
        <taxon>Burkholderiales</taxon>
        <taxon>Sphaerotilaceae</taxon>
        <taxon>Roseateles</taxon>
    </lineage>
</organism>
<dbReference type="InterPro" id="IPR008613">
    <property type="entry name" value="Excalibur_Ca-bd_domain"/>
</dbReference>
<evidence type="ECO:0000313" key="6">
    <source>
        <dbReference type="Proteomes" id="UP000197446"/>
    </source>
</evidence>
<proteinExistence type="predicted"/>
<accession>A0A254N9J6</accession>
<sequence>MRWDGILQRWDDARGFGFIAPTRGGAEVFVHISAFGERAAKPVAGETVSFELGRGKDGRPQAVNVVRLALGELPAVSPPARHQPARPRRGASSSALGGLLSLAVAASVLGAGAYWGYGHFRQSAQRRSLEQMPAVAAPALETPSPPGFRCDGRTHCSQMTSCAEATWFINHCPGTQMDGNHDGVPCEQQWCTRPGAR</sequence>
<dbReference type="GO" id="GO:0043488">
    <property type="term" value="P:regulation of mRNA stability"/>
    <property type="evidence" value="ECO:0007669"/>
    <property type="project" value="TreeGrafter"/>
</dbReference>
<dbReference type="InterPro" id="IPR012340">
    <property type="entry name" value="NA-bd_OB-fold"/>
</dbReference>
<dbReference type="SMART" id="SM00357">
    <property type="entry name" value="CSP"/>
    <property type="match status" value="1"/>
</dbReference>
<dbReference type="GO" id="GO:0005829">
    <property type="term" value="C:cytosol"/>
    <property type="evidence" value="ECO:0007669"/>
    <property type="project" value="UniProtKB-ARBA"/>
</dbReference>
<dbReference type="InterPro" id="IPR011129">
    <property type="entry name" value="CSD"/>
</dbReference>
<dbReference type="SUPFAM" id="SSF50249">
    <property type="entry name" value="Nucleic acid-binding proteins"/>
    <property type="match status" value="1"/>
</dbReference>
<dbReference type="PROSITE" id="PS51857">
    <property type="entry name" value="CSD_2"/>
    <property type="match status" value="1"/>
</dbReference>
<dbReference type="InterPro" id="IPR002059">
    <property type="entry name" value="CSP_DNA-bd"/>
</dbReference>
<dbReference type="PANTHER" id="PTHR12962">
    <property type="entry name" value="CALCIUM-REGULATED HEAT STABLE PROTEIN CRHSP-24-RELATED"/>
    <property type="match status" value="1"/>
</dbReference>
<protein>
    <submittedName>
        <fullName evidence="5">Cold-shock protein</fullName>
    </submittedName>
</protein>
<keyword evidence="1" id="KW-0597">Phosphoprotein</keyword>
<dbReference type="EMBL" id="NISI01000006">
    <property type="protein sequence ID" value="OWR03037.1"/>
    <property type="molecule type" value="Genomic_DNA"/>
</dbReference>
<keyword evidence="3" id="KW-0812">Transmembrane</keyword>
<dbReference type="GO" id="GO:0003730">
    <property type="term" value="F:mRNA 3'-UTR binding"/>
    <property type="evidence" value="ECO:0007669"/>
    <property type="project" value="TreeGrafter"/>
</dbReference>
<feature type="domain" description="CSD" evidence="4">
    <location>
        <begin position="2"/>
        <end position="67"/>
    </location>
</feature>
<dbReference type="PANTHER" id="PTHR12962:SF1">
    <property type="entry name" value="COLD SHOCK DOMAIN-CONTAINING PROTEIN CG9705"/>
    <property type="match status" value="1"/>
</dbReference>
<dbReference type="InterPro" id="IPR052069">
    <property type="entry name" value="Ca-reg_mRNA-binding_domain"/>
</dbReference>
<gene>
    <name evidence="5" type="ORF">CDO81_15785</name>
</gene>
<dbReference type="OrthoDB" id="72963at2"/>
<keyword evidence="6" id="KW-1185">Reference proteome</keyword>
<dbReference type="AlphaFoldDB" id="A0A254N9J6"/>
<reference evidence="5 6" key="1">
    <citation type="journal article" date="2007" name="Int. J. Syst. Evol. Microbiol.">
        <title>Description of Pelomonas aquatica sp. nov. and Pelomonas puraquae sp. nov., isolated from industrial and haemodialysis water.</title>
        <authorList>
            <person name="Gomila M."/>
            <person name="Bowien B."/>
            <person name="Falsen E."/>
            <person name="Moore E.R."/>
            <person name="Lalucat J."/>
        </authorList>
    </citation>
    <scope>NUCLEOTIDE SEQUENCE [LARGE SCALE GENOMIC DNA]</scope>
    <source>
        <strain evidence="5 6">CCUG 52769</strain>
    </source>
</reference>
<feature type="transmembrane region" description="Helical" evidence="3">
    <location>
        <begin position="96"/>
        <end position="117"/>
    </location>
</feature>
<evidence type="ECO:0000313" key="5">
    <source>
        <dbReference type="EMBL" id="OWR03037.1"/>
    </source>
</evidence>
<dbReference type="Pfam" id="PF05901">
    <property type="entry name" value="Excalibur"/>
    <property type="match status" value="1"/>
</dbReference>
<dbReference type="Gene3D" id="2.40.50.140">
    <property type="entry name" value="Nucleic acid-binding proteins"/>
    <property type="match status" value="1"/>
</dbReference>
<evidence type="ECO:0000256" key="2">
    <source>
        <dbReference type="RuleBase" id="RU000408"/>
    </source>
</evidence>
<dbReference type="Pfam" id="PF00313">
    <property type="entry name" value="CSD"/>
    <property type="match status" value="1"/>
</dbReference>
<dbReference type="PROSITE" id="PS00352">
    <property type="entry name" value="CSD_1"/>
    <property type="match status" value="1"/>
</dbReference>
<keyword evidence="3" id="KW-0472">Membrane</keyword>
<name>A0A254N9J6_9BURK</name>
<comment type="subcellular location">
    <subcellularLocation>
        <location evidence="2">Cytoplasm</location>
    </subcellularLocation>
</comment>
<keyword evidence="3" id="KW-1133">Transmembrane helix</keyword>
<dbReference type="RefSeq" id="WP_088484191.1">
    <property type="nucleotide sequence ID" value="NZ_NISI01000006.1"/>
</dbReference>
<dbReference type="Proteomes" id="UP000197446">
    <property type="component" value="Unassembled WGS sequence"/>
</dbReference>
<evidence type="ECO:0000256" key="1">
    <source>
        <dbReference type="ARBA" id="ARBA00022553"/>
    </source>
</evidence>
<evidence type="ECO:0000259" key="4">
    <source>
        <dbReference type="PROSITE" id="PS51857"/>
    </source>
</evidence>
<dbReference type="InterPro" id="IPR019844">
    <property type="entry name" value="CSD_CS"/>
</dbReference>
<comment type="caution">
    <text evidence="5">The sequence shown here is derived from an EMBL/GenBank/DDBJ whole genome shotgun (WGS) entry which is preliminary data.</text>
</comment>
<dbReference type="CDD" id="cd04458">
    <property type="entry name" value="CSP_CDS"/>
    <property type="match status" value="1"/>
</dbReference>